<reference evidence="4 5" key="1">
    <citation type="submission" date="2019-03" db="EMBL/GenBank/DDBJ databases">
        <authorList>
            <person name="Gaulin E."/>
            <person name="Dumas B."/>
        </authorList>
    </citation>
    <scope>NUCLEOTIDE SEQUENCE [LARGE SCALE GENOMIC DNA]</scope>
    <source>
        <strain evidence="4">CBS 568.67</strain>
    </source>
</reference>
<evidence type="ECO:0000313" key="3">
    <source>
        <dbReference type="EMBL" id="KAF0719555.1"/>
    </source>
</evidence>
<accession>A0A485K909</accession>
<dbReference type="InterPro" id="IPR007612">
    <property type="entry name" value="LOR"/>
</dbReference>
<evidence type="ECO:0000256" key="2">
    <source>
        <dbReference type="SAM" id="MobiDB-lite"/>
    </source>
</evidence>
<dbReference type="InterPro" id="IPR025659">
    <property type="entry name" value="Tubby-like_C"/>
</dbReference>
<dbReference type="Proteomes" id="UP000332933">
    <property type="component" value="Unassembled WGS sequence"/>
</dbReference>
<keyword evidence="5" id="KW-1185">Reference proteome</keyword>
<evidence type="ECO:0000313" key="5">
    <source>
        <dbReference type="Proteomes" id="UP000332933"/>
    </source>
</evidence>
<comment type="similarity">
    <text evidence="1">Belongs to the LOR family.</text>
</comment>
<organism evidence="4 5">
    <name type="scientific">Aphanomyces stellatus</name>
    <dbReference type="NCBI Taxonomy" id="120398"/>
    <lineage>
        <taxon>Eukaryota</taxon>
        <taxon>Sar</taxon>
        <taxon>Stramenopiles</taxon>
        <taxon>Oomycota</taxon>
        <taxon>Saprolegniomycetes</taxon>
        <taxon>Saprolegniales</taxon>
        <taxon>Verrucalvaceae</taxon>
        <taxon>Aphanomyces</taxon>
    </lineage>
</organism>
<dbReference type="EMBL" id="CAADRA010000062">
    <property type="protein sequence ID" value="VFT78172.1"/>
    <property type="molecule type" value="Genomic_DNA"/>
</dbReference>
<gene>
    <name evidence="4" type="primary">Aste57867_949</name>
    <name evidence="3" type="ORF">As57867_000948</name>
    <name evidence="4" type="ORF">ASTE57867_949</name>
</gene>
<dbReference type="AlphaFoldDB" id="A0A485K909"/>
<proteinExistence type="inferred from homology"/>
<dbReference type="InterPro" id="IPR038595">
    <property type="entry name" value="LOR_sf"/>
</dbReference>
<evidence type="ECO:0000256" key="1">
    <source>
        <dbReference type="ARBA" id="ARBA00005437"/>
    </source>
</evidence>
<sequence>MVVPPSLPRRSEKRVLLGAPRHGKPQQAHFPSPRPSTHTMGNHLSTSEFETTHLFPQVAPVVAIDATYVTTTHVHLDMGCGPVVRDVDTGASIFRVDGDRLWDRDGRACATMRSGLVSRTVYGAADEPLFDISTGTAAASCDVQDPVSGQRHAYSAVGTLSSSKAIITCDGVPVAKFRHNGSYHFGPCFDLDIAAGVDMALVVLLCLSLFPSDF</sequence>
<dbReference type="SUPFAM" id="SSF54518">
    <property type="entry name" value="Tubby C-terminal domain-like"/>
    <property type="match status" value="1"/>
</dbReference>
<dbReference type="Gene3D" id="2.40.160.200">
    <property type="entry name" value="LURP1-related"/>
    <property type="match status" value="1"/>
</dbReference>
<feature type="region of interest" description="Disordered" evidence="2">
    <location>
        <begin position="18"/>
        <end position="41"/>
    </location>
</feature>
<name>A0A485K909_9STRA</name>
<evidence type="ECO:0000313" key="4">
    <source>
        <dbReference type="EMBL" id="VFT78172.1"/>
    </source>
</evidence>
<protein>
    <submittedName>
        <fullName evidence="4">Aste57867_949 protein</fullName>
    </submittedName>
</protein>
<dbReference type="EMBL" id="VJMH01000062">
    <property type="protein sequence ID" value="KAF0719555.1"/>
    <property type="molecule type" value="Genomic_DNA"/>
</dbReference>
<reference evidence="3" key="2">
    <citation type="submission" date="2019-06" db="EMBL/GenBank/DDBJ databases">
        <title>Genomics analysis of Aphanomyces spp. identifies a new class of oomycete effector associated with host adaptation.</title>
        <authorList>
            <person name="Gaulin E."/>
        </authorList>
    </citation>
    <scope>NUCLEOTIDE SEQUENCE</scope>
    <source>
        <strain evidence="3">CBS 578.67</strain>
    </source>
</reference>
<dbReference type="OrthoDB" id="62175at2759"/>
<dbReference type="Pfam" id="PF04525">
    <property type="entry name" value="LOR"/>
    <property type="match status" value="1"/>
</dbReference>